<evidence type="ECO:0000256" key="7">
    <source>
        <dbReference type="ARBA" id="ARBA00023136"/>
    </source>
</evidence>
<keyword evidence="10" id="KW-1185">Reference proteome</keyword>
<evidence type="ECO:0000256" key="2">
    <source>
        <dbReference type="ARBA" id="ARBA00009773"/>
    </source>
</evidence>
<protein>
    <submittedName>
        <fullName evidence="9">Predicted PurR-regulated permease PerM</fullName>
    </submittedName>
</protein>
<organism evidence="9 10">
    <name type="scientific">Allokutzneria albata</name>
    <name type="common">Kibdelosporangium albatum</name>
    <dbReference type="NCBI Taxonomy" id="211114"/>
    <lineage>
        <taxon>Bacteria</taxon>
        <taxon>Bacillati</taxon>
        <taxon>Actinomycetota</taxon>
        <taxon>Actinomycetes</taxon>
        <taxon>Pseudonocardiales</taxon>
        <taxon>Pseudonocardiaceae</taxon>
        <taxon>Allokutzneria</taxon>
    </lineage>
</organism>
<feature type="transmembrane region" description="Helical" evidence="8">
    <location>
        <begin position="296"/>
        <end position="329"/>
    </location>
</feature>
<dbReference type="GO" id="GO:0055085">
    <property type="term" value="P:transmembrane transport"/>
    <property type="evidence" value="ECO:0007669"/>
    <property type="project" value="TreeGrafter"/>
</dbReference>
<evidence type="ECO:0000256" key="1">
    <source>
        <dbReference type="ARBA" id="ARBA00004651"/>
    </source>
</evidence>
<feature type="transmembrane region" description="Helical" evidence="8">
    <location>
        <begin position="63"/>
        <end position="84"/>
    </location>
</feature>
<feature type="transmembrane region" description="Helical" evidence="8">
    <location>
        <begin position="200"/>
        <end position="220"/>
    </location>
</feature>
<dbReference type="PANTHER" id="PTHR21716:SF53">
    <property type="entry name" value="PERMEASE PERM-RELATED"/>
    <property type="match status" value="1"/>
</dbReference>
<dbReference type="EMBL" id="LT629701">
    <property type="protein sequence ID" value="SDN24971.1"/>
    <property type="molecule type" value="Genomic_DNA"/>
</dbReference>
<feature type="transmembrane region" description="Helical" evidence="8">
    <location>
        <begin position="226"/>
        <end position="247"/>
    </location>
</feature>
<feature type="transmembrane region" description="Helical" evidence="8">
    <location>
        <begin position="254"/>
        <end position="276"/>
    </location>
</feature>
<dbReference type="Pfam" id="PF01594">
    <property type="entry name" value="AI-2E_transport"/>
    <property type="match status" value="1"/>
</dbReference>
<dbReference type="AlphaFoldDB" id="A0A1G9ZVK3"/>
<keyword evidence="7 8" id="KW-0472">Membrane</keyword>
<evidence type="ECO:0000313" key="10">
    <source>
        <dbReference type="Proteomes" id="UP000183376"/>
    </source>
</evidence>
<sequence length="353" mass="36310">MSAALSWRLLVIAGALVVLGYVAAYFATVVIPVAIALLLSALMGPAVTALVRWRVPRWAATTVVLVGGLALVIGVLTSVVTAFIEGLPDLQKQVTQSLETIRDWLINGPLHLKQEDITGYINQAIEALKANTSVITSGALSTAATVGEILTGFLLVLFTLIFFLHDGQGIWRGILRAVPSRIRDRVDVAGSRGFDSLSSYVKATVLVAVVDAVGIGIGLIAVGVPLAIPLAALVFLGAFIPIVGGLLAGTVAVLVALVANGLVSALIVLVIVVAVMQLESHVLQPLLLGKAVQLHPLAVVVAIVGGLALAGLVGALLSVPVLAVISAAIRSLSSPREVPVEVEPDPAEGAKRA</sequence>
<dbReference type="GO" id="GO:0005886">
    <property type="term" value="C:plasma membrane"/>
    <property type="evidence" value="ECO:0007669"/>
    <property type="project" value="UniProtKB-SubCell"/>
</dbReference>
<comment type="subcellular location">
    <subcellularLocation>
        <location evidence="1">Cell membrane</location>
        <topology evidence="1">Multi-pass membrane protein</topology>
    </subcellularLocation>
</comment>
<feature type="transmembrane region" description="Helical" evidence="8">
    <location>
        <begin position="7"/>
        <end position="27"/>
    </location>
</feature>
<dbReference type="PANTHER" id="PTHR21716">
    <property type="entry name" value="TRANSMEMBRANE PROTEIN"/>
    <property type="match status" value="1"/>
</dbReference>
<evidence type="ECO:0000256" key="6">
    <source>
        <dbReference type="ARBA" id="ARBA00022989"/>
    </source>
</evidence>
<keyword evidence="3" id="KW-0813">Transport</keyword>
<evidence type="ECO:0000256" key="4">
    <source>
        <dbReference type="ARBA" id="ARBA00022475"/>
    </source>
</evidence>
<keyword evidence="6 8" id="KW-1133">Transmembrane helix</keyword>
<proteinExistence type="inferred from homology"/>
<dbReference type="eggNOG" id="COG0628">
    <property type="taxonomic scope" value="Bacteria"/>
</dbReference>
<feature type="transmembrane region" description="Helical" evidence="8">
    <location>
        <begin position="33"/>
        <end position="51"/>
    </location>
</feature>
<dbReference type="STRING" id="211114.SAMN04489726_5715"/>
<evidence type="ECO:0000256" key="3">
    <source>
        <dbReference type="ARBA" id="ARBA00022448"/>
    </source>
</evidence>
<keyword evidence="4" id="KW-1003">Cell membrane</keyword>
<comment type="similarity">
    <text evidence="2">Belongs to the autoinducer-2 exporter (AI-2E) (TC 2.A.86) family.</text>
</comment>
<dbReference type="InterPro" id="IPR002549">
    <property type="entry name" value="AI-2E-like"/>
</dbReference>
<accession>A0A1G9ZVK3</accession>
<name>A0A1G9ZVK3_ALLAB</name>
<evidence type="ECO:0000256" key="5">
    <source>
        <dbReference type="ARBA" id="ARBA00022692"/>
    </source>
</evidence>
<evidence type="ECO:0000256" key="8">
    <source>
        <dbReference type="SAM" id="Phobius"/>
    </source>
</evidence>
<dbReference type="Proteomes" id="UP000183376">
    <property type="component" value="Chromosome I"/>
</dbReference>
<reference evidence="9 10" key="1">
    <citation type="submission" date="2016-10" db="EMBL/GenBank/DDBJ databases">
        <authorList>
            <person name="de Groot N.N."/>
        </authorList>
    </citation>
    <scope>NUCLEOTIDE SEQUENCE [LARGE SCALE GENOMIC DNA]</scope>
    <source>
        <strain evidence="9 10">DSM 44149</strain>
    </source>
</reference>
<feature type="transmembrane region" description="Helical" evidence="8">
    <location>
        <begin position="143"/>
        <end position="164"/>
    </location>
</feature>
<keyword evidence="5 8" id="KW-0812">Transmembrane</keyword>
<evidence type="ECO:0000313" key="9">
    <source>
        <dbReference type="EMBL" id="SDN24971.1"/>
    </source>
</evidence>
<gene>
    <name evidence="9" type="ORF">SAMN04489726_5715</name>
</gene>